<name>A0A672FW68_SALFA</name>
<dbReference type="FunFam" id="2.60.40.60:FF:000367">
    <property type="entry name" value="Protocadherin 1"/>
    <property type="match status" value="1"/>
</dbReference>
<dbReference type="Proteomes" id="UP000472267">
    <property type="component" value="Chromosome 2"/>
</dbReference>
<protein>
    <recommendedName>
        <fullName evidence="10">Cadherin domain-containing protein</fullName>
    </recommendedName>
</protein>
<evidence type="ECO:0000256" key="4">
    <source>
        <dbReference type="ARBA" id="ARBA00022837"/>
    </source>
</evidence>
<dbReference type="PROSITE" id="PS50268">
    <property type="entry name" value="CADHERIN_2"/>
    <property type="match status" value="2"/>
</dbReference>
<dbReference type="InterPro" id="IPR020894">
    <property type="entry name" value="Cadherin_CS"/>
</dbReference>
<keyword evidence="6" id="KW-0472">Membrane</keyword>
<keyword evidence="7" id="KW-0325">Glycoprotein</keyword>
<dbReference type="GO" id="GO:0007156">
    <property type="term" value="P:homophilic cell adhesion via plasma membrane adhesion molecules"/>
    <property type="evidence" value="ECO:0007669"/>
    <property type="project" value="InterPro"/>
</dbReference>
<dbReference type="OMA" id="THACTHL"/>
<dbReference type="Pfam" id="PF00028">
    <property type="entry name" value="Cadherin"/>
    <property type="match status" value="1"/>
</dbReference>
<evidence type="ECO:0000313" key="12">
    <source>
        <dbReference type="Proteomes" id="UP000472267"/>
    </source>
</evidence>
<evidence type="ECO:0000256" key="9">
    <source>
        <dbReference type="SAM" id="MobiDB-lite"/>
    </source>
</evidence>
<dbReference type="Gene3D" id="2.60.40.60">
    <property type="entry name" value="Cadherins"/>
    <property type="match status" value="3"/>
</dbReference>
<dbReference type="InParanoid" id="A0A672FW68"/>
<evidence type="ECO:0000256" key="8">
    <source>
        <dbReference type="PROSITE-ProRule" id="PRU00043"/>
    </source>
</evidence>
<evidence type="ECO:0000256" key="1">
    <source>
        <dbReference type="ARBA" id="ARBA00004167"/>
    </source>
</evidence>
<evidence type="ECO:0000256" key="2">
    <source>
        <dbReference type="ARBA" id="ARBA00022692"/>
    </source>
</evidence>
<proteinExistence type="predicted"/>
<dbReference type="AlphaFoldDB" id="A0A672FW68"/>
<reference evidence="11" key="2">
    <citation type="submission" date="2025-08" db="UniProtKB">
        <authorList>
            <consortium name="Ensembl"/>
        </authorList>
    </citation>
    <scope>IDENTIFICATION</scope>
</reference>
<dbReference type="GO" id="GO:0005886">
    <property type="term" value="C:plasma membrane"/>
    <property type="evidence" value="ECO:0007669"/>
    <property type="project" value="InterPro"/>
</dbReference>
<comment type="subcellular location">
    <subcellularLocation>
        <location evidence="1">Membrane</location>
        <topology evidence="1">Single-pass membrane protein</topology>
    </subcellularLocation>
</comment>
<reference evidence="11" key="1">
    <citation type="submission" date="2019-06" db="EMBL/GenBank/DDBJ databases">
        <authorList>
            <consortium name="Wellcome Sanger Institute Data Sharing"/>
        </authorList>
    </citation>
    <scope>NUCLEOTIDE SEQUENCE [LARGE SCALE GENOMIC DNA]</scope>
</reference>
<organism evidence="11 12">
    <name type="scientific">Salarias fasciatus</name>
    <name type="common">Jewelled blenny</name>
    <name type="synonym">Blennius fasciatus</name>
    <dbReference type="NCBI Taxonomy" id="181472"/>
    <lineage>
        <taxon>Eukaryota</taxon>
        <taxon>Metazoa</taxon>
        <taxon>Chordata</taxon>
        <taxon>Craniata</taxon>
        <taxon>Vertebrata</taxon>
        <taxon>Euteleostomi</taxon>
        <taxon>Actinopterygii</taxon>
        <taxon>Neopterygii</taxon>
        <taxon>Teleostei</taxon>
        <taxon>Neoteleostei</taxon>
        <taxon>Acanthomorphata</taxon>
        <taxon>Ovalentaria</taxon>
        <taxon>Blenniimorphae</taxon>
        <taxon>Blenniiformes</taxon>
        <taxon>Blennioidei</taxon>
        <taxon>Blenniidae</taxon>
        <taxon>Salariinae</taxon>
        <taxon>Salarias</taxon>
    </lineage>
</organism>
<accession>A0A672FW68</accession>
<feature type="domain" description="Cadherin" evidence="10">
    <location>
        <begin position="139"/>
        <end position="250"/>
    </location>
</feature>
<keyword evidence="12" id="KW-1185">Reference proteome</keyword>
<dbReference type="GO" id="GO:0009653">
    <property type="term" value="P:anatomical structure morphogenesis"/>
    <property type="evidence" value="ECO:0007669"/>
    <property type="project" value="UniProtKB-ARBA"/>
</dbReference>
<feature type="region of interest" description="Disordered" evidence="9">
    <location>
        <begin position="295"/>
        <end position="352"/>
    </location>
</feature>
<dbReference type="InterPro" id="IPR050174">
    <property type="entry name" value="Protocadherin/Cadherin-CA"/>
</dbReference>
<dbReference type="PROSITE" id="PS00232">
    <property type="entry name" value="CADHERIN_1"/>
    <property type="match status" value="1"/>
</dbReference>
<evidence type="ECO:0000313" key="11">
    <source>
        <dbReference type="Ensembl" id="ENSSFAP00005010843.1"/>
    </source>
</evidence>
<dbReference type="PANTHER" id="PTHR24028">
    <property type="entry name" value="CADHERIN-87A"/>
    <property type="match status" value="1"/>
</dbReference>
<keyword evidence="3" id="KW-0677">Repeat</keyword>
<evidence type="ECO:0000256" key="5">
    <source>
        <dbReference type="ARBA" id="ARBA00022989"/>
    </source>
</evidence>
<evidence type="ECO:0000259" key="10">
    <source>
        <dbReference type="PROSITE" id="PS50268"/>
    </source>
</evidence>
<dbReference type="PANTHER" id="PTHR24028:SF247">
    <property type="entry name" value="PROTOCADHERIN-1"/>
    <property type="match status" value="1"/>
</dbReference>
<keyword evidence="4 8" id="KW-0106">Calcium</keyword>
<evidence type="ECO:0000256" key="7">
    <source>
        <dbReference type="ARBA" id="ARBA00023180"/>
    </source>
</evidence>
<dbReference type="Ensembl" id="ENSSFAT00005011311.1">
    <property type="protein sequence ID" value="ENSSFAP00005010843.1"/>
    <property type="gene ID" value="ENSSFAG00005006085.1"/>
</dbReference>
<reference evidence="11" key="3">
    <citation type="submission" date="2025-09" db="UniProtKB">
        <authorList>
            <consortium name="Ensembl"/>
        </authorList>
    </citation>
    <scope>IDENTIFICATION</scope>
</reference>
<sequence>MRCDCGRTTPAALSGRDMAALRWKVLAFLVVVSLASCGAAPTDILYRVPEEQPPNTQIGSLAADQGLPDTGHLYKLEVGSPYLRVDGKTGEIYTTEIPIDRETLKDCRNLFEGDKCFLEFEVSITDMVLDINDNTPQFSSPILTLSIPENTHIGAHFSVPMATDRDSSANGVAEYSLSAGPDADQLFNLQVALDSDEKLPQLVVMGNLDREKKDSYDLNIRVVDGGRPPRASSALLRVTVTDQNDNAPKFERNHYEAELPENSPLGHSVLQLPHRRVTFSTANQAQDLQDASQHSYYDSGLEESETPSSKSSSGPRIGPLALPEDHYERTTPDGSIGEMEHPENGKSRWSFPSLYSSPHLRHAIHQNPKGAQTRKDPLRVGPSANVMCLIKFPQFPARRIPSLKRCVTSQQRNTINMQHNQVPRLNELTSQLCKS</sequence>
<dbReference type="FunFam" id="2.60.40.60:FF:000072">
    <property type="entry name" value="Protocadherin 1"/>
    <property type="match status" value="1"/>
</dbReference>
<keyword evidence="2" id="KW-0812">Transmembrane</keyword>
<keyword evidence="5" id="KW-1133">Transmembrane helix</keyword>
<evidence type="ECO:0000256" key="3">
    <source>
        <dbReference type="ARBA" id="ARBA00022737"/>
    </source>
</evidence>
<dbReference type="PRINTS" id="PR00205">
    <property type="entry name" value="CADHERIN"/>
</dbReference>
<dbReference type="InterPro" id="IPR002126">
    <property type="entry name" value="Cadherin-like_dom"/>
</dbReference>
<dbReference type="SUPFAM" id="SSF49313">
    <property type="entry name" value="Cadherin-like"/>
    <property type="match status" value="2"/>
</dbReference>
<dbReference type="GO" id="GO:0005509">
    <property type="term" value="F:calcium ion binding"/>
    <property type="evidence" value="ECO:0007669"/>
    <property type="project" value="UniProtKB-UniRule"/>
</dbReference>
<evidence type="ECO:0000256" key="6">
    <source>
        <dbReference type="ARBA" id="ARBA00023136"/>
    </source>
</evidence>
<feature type="domain" description="Cadherin" evidence="10">
    <location>
        <begin position="40"/>
        <end position="138"/>
    </location>
</feature>
<dbReference type="SMART" id="SM00112">
    <property type="entry name" value="CA"/>
    <property type="match status" value="2"/>
</dbReference>
<dbReference type="CDD" id="cd11304">
    <property type="entry name" value="Cadherin_repeat"/>
    <property type="match status" value="2"/>
</dbReference>
<dbReference type="InterPro" id="IPR015919">
    <property type="entry name" value="Cadherin-like_sf"/>
</dbReference>